<feature type="region of interest" description="Disordered" evidence="2">
    <location>
        <begin position="98"/>
        <end position="119"/>
    </location>
</feature>
<dbReference type="Pfam" id="PF20089">
    <property type="entry name" value="DUF6481"/>
    <property type="match status" value="1"/>
</dbReference>
<evidence type="ECO:0000313" key="4">
    <source>
        <dbReference type="Proteomes" id="UP000217141"/>
    </source>
</evidence>
<feature type="compositionally biased region" description="Basic residues" evidence="2">
    <location>
        <begin position="110"/>
        <end position="119"/>
    </location>
</feature>
<name>A0A249MQC5_SPHXE</name>
<feature type="compositionally biased region" description="Basic and acidic residues" evidence="2">
    <location>
        <begin position="98"/>
        <end position="109"/>
    </location>
</feature>
<proteinExistence type="predicted"/>
<accession>A0A249MQC5</accession>
<reference evidence="3 4" key="1">
    <citation type="submission" date="2017-08" db="EMBL/GenBank/DDBJ databases">
        <title>Whole Genome Sequence of Sphingobium hydrophobicum C1: Insights into Adaption to the Electronic-waste Contaminated Sediment.</title>
        <authorList>
            <person name="Song D."/>
            <person name="Chen X."/>
            <person name="Xu M."/>
        </authorList>
    </citation>
    <scope>NUCLEOTIDE SEQUENCE [LARGE SCALE GENOMIC DNA]</scope>
    <source>
        <strain evidence="3 4">C1</strain>
    </source>
</reference>
<dbReference type="Proteomes" id="UP000217141">
    <property type="component" value="Chromosome I"/>
</dbReference>
<feature type="coiled-coil region" evidence="1">
    <location>
        <begin position="51"/>
        <end position="93"/>
    </location>
</feature>
<evidence type="ECO:0000313" key="3">
    <source>
        <dbReference type="EMBL" id="ASY43327.1"/>
    </source>
</evidence>
<dbReference type="EMBL" id="CP022745">
    <property type="protein sequence ID" value="ASY43327.1"/>
    <property type="molecule type" value="Genomic_DNA"/>
</dbReference>
<organism evidence="3 4">
    <name type="scientific">Sphingobium xenophagum</name>
    <dbReference type="NCBI Taxonomy" id="121428"/>
    <lineage>
        <taxon>Bacteria</taxon>
        <taxon>Pseudomonadati</taxon>
        <taxon>Pseudomonadota</taxon>
        <taxon>Alphaproteobacteria</taxon>
        <taxon>Sphingomonadales</taxon>
        <taxon>Sphingomonadaceae</taxon>
        <taxon>Sphingobium</taxon>
    </lineage>
</organism>
<protein>
    <submittedName>
        <fullName evidence="3">Uncharacterized protein</fullName>
    </submittedName>
</protein>
<evidence type="ECO:0000256" key="2">
    <source>
        <dbReference type="SAM" id="MobiDB-lite"/>
    </source>
</evidence>
<dbReference type="AlphaFoldDB" id="A0A249MQC5"/>
<dbReference type="InterPro" id="IPR045510">
    <property type="entry name" value="DUF6481"/>
</dbReference>
<keyword evidence="1" id="KW-0175">Coiled coil</keyword>
<sequence length="119" mass="13375">MQDRLERMLKYKEPDFQERRALATQARDKALAKLRAKPPVDPELAAQRAAAAQAKAAAELEKRQQAKLAREEERAAKAERARLEAEAAAAAIKPVLTDEERKAARDARYQARKSRKGAR</sequence>
<dbReference type="KEGG" id="shyd:CJD35_01815"/>
<evidence type="ECO:0000256" key="1">
    <source>
        <dbReference type="SAM" id="Coils"/>
    </source>
</evidence>
<gene>
    <name evidence="3" type="ORF">CJD35_01815</name>
</gene>